<evidence type="ECO:0000256" key="4">
    <source>
        <dbReference type="ARBA" id="ARBA00022968"/>
    </source>
</evidence>
<dbReference type="Pfam" id="PF13839">
    <property type="entry name" value="PC-Esterase"/>
    <property type="match status" value="1"/>
</dbReference>
<evidence type="ECO:0000259" key="10">
    <source>
        <dbReference type="Pfam" id="PF14416"/>
    </source>
</evidence>
<evidence type="ECO:0000256" key="5">
    <source>
        <dbReference type="ARBA" id="ARBA00022989"/>
    </source>
</evidence>
<keyword evidence="12" id="KW-1185">Reference proteome</keyword>
<feature type="domain" description="Trichome birefringence-like N-terminal" evidence="10">
    <location>
        <begin position="47"/>
        <end position="99"/>
    </location>
</feature>
<feature type="domain" description="Trichome birefringence-like C-terminal" evidence="9">
    <location>
        <begin position="100"/>
        <end position="386"/>
    </location>
</feature>
<keyword evidence="7 8" id="KW-0472">Membrane</keyword>
<reference evidence="11 12" key="1">
    <citation type="journal article" date="2024" name="Plant Biotechnol. J.">
        <title>Dendrobium thyrsiflorum genome and its molecular insights into genes involved in important horticultural traits.</title>
        <authorList>
            <person name="Chen B."/>
            <person name="Wang J.Y."/>
            <person name="Zheng P.J."/>
            <person name="Li K.L."/>
            <person name="Liang Y.M."/>
            <person name="Chen X.F."/>
            <person name="Zhang C."/>
            <person name="Zhao X."/>
            <person name="He X."/>
            <person name="Zhang G.Q."/>
            <person name="Liu Z.J."/>
            <person name="Xu Q."/>
        </authorList>
    </citation>
    <scope>NUCLEOTIDE SEQUENCE [LARGE SCALE GENOMIC DNA]</scope>
    <source>
        <strain evidence="11">GZMU011</strain>
    </source>
</reference>
<keyword evidence="5 8" id="KW-1133">Transmembrane helix</keyword>
<proteinExistence type="inferred from homology"/>
<keyword evidence="4" id="KW-0735">Signal-anchor</keyword>
<comment type="similarity">
    <text evidence="2">Belongs to the PC-esterase family. TBL subfamily.</text>
</comment>
<dbReference type="InterPro" id="IPR029962">
    <property type="entry name" value="TBL"/>
</dbReference>
<comment type="caution">
    <text evidence="11">The sequence shown here is derived from an EMBL/GenBank/DDBJ whole genome shotgun (WGS) entry which is preliminary data.</text>
</comment>
<evidence type="ECO:0000256" key="8">
    <source>
        <dbReference type="SAM" id="Phobius"/>
    </source>
</evidence>
<evidence type="ECO:0000256" key="1">
    <source>
        <dbReference type="ARBA" id="ARBA00004323"/>
    </source>
</evidence>
<dbReference type="InterPro" id="IPR025846">
    <property type="entry name" value="TBL_N"/>
</dbReference>
<evidence type="ECO:0000256" key="3">
    <source>
        <dbReference type="ARBA" id="ARBA00022692"/>
    </source>
</evidence>
<keyword evidence="6" id="KW-0333">Golgi apparatus</keyword>
<evidence type="ECO:0000256" key="6">
    <source>
        <dbReference type="ARBA" id="ARBA00023034"/>
    </source>
</evidence>
<dbReference type="GO" id="GO:1990538">
    <property type="term" value="F:xylan O-acetyltransferase activity"/>
    <property type="evidence" value="ECO:0007669"/>
    <property type="project" value="UniProtKB-ARBA"/>
</dbReference>
<dbReference type="Pfam" id="PF14416">
    <property type="entry name" value="PMR5N"/>
    <property type="match status" value="1"/>
</dbReference>
<evidence type="ECO:0000256" key="2">
    <source>
        <dbReference type="ARBA" id="ARBA00007727"/>
    </source>
</evidence>
<dbReference type="PANTHER" id="PTHR32285">
    <property type="entry name" value="PROTEIN TRICHOME BIREFRINGENCE-LIKE 9-RELATED"/>
    <property type="match status" value="1"/>
</dbReference>
<evidence type="ECO:0000313" key="12">
    <source>
        <dbReference type="Proteomes" id="UP001552299"/>
    </source>
</evidence>
<name>A0ABD0V3Q4_DENTH</name>
<dbReference type="EMBL" id="JANQDX010000009">
    <property type="protein sequence ID" value="KAL0919849.1"/>
    <property type="molecule type" value="Genomic_DNA"/>
</dbReference>
<accession>A0ABD0V3Q4</accession>
<evidence type="ECO:0000313" key="11">
    <source>
        <dbReference type="EMBL" id="KAL0919849.1"/>
    </source>
</evidence>
<dbReference type="Proteomes" id="UP001552299">
    <property type="component" value="Unassembled WGS sequence"/>
</dbReference>
<evidence type="ECO:0000259" key="9">
    <source>
        <dbReference type="Pfam" id="PF13839"/>
    </source>
</evidence>
<dbReference type="InterPro" id="IPR026057">
    <property type="entry name" value="TBL_C"/>
</dbReference>
<keyword evidence="3 8" id="KW-0812">Transmembrane</keyword>
<protein>
    <recommendedName>
        <fullName evidence="13">Trichome birefringence-like N-terminal domain-containing protein</fullName>
    </recommendedName>
</protein>
<dbReference type="AlphaFoldDB" id="A0ABD0V3Q4"/>
<evidence type="ECO:0000256" key="7">
    <source>
        <dbReference type="ARBA" id="ARBA00023136"/>
    </source>
</evidence>
<evidence type="ECO:0008006" key="13">
    <source>
        <dbReference type="Google" id="ProtNLM"/>
    </source>
</evidence>
<dbReference type="GO" id="GO:0000139">
    <property type="term" value="C:Golgi membrane"/>
    <property type="evidence" value="ECO:0007669"/>
    <property type="project" value="UniProtKB-SubCell"/>
</dbReference>
<gene>
    <name evidence="11" type="ORF">M5K25_011973</name>
</gene>
<feature type="transmembrane region" description="Helical" evidence="8">
    <location>
        <begin position="7"/>
        <end position="27"/>
    </location>
</feature>
<comment type="subcellular location">
    <subcellularLocation>
        <location evidence="1">Golgi apparatus membrane</location>
        <topology evidence="1">Single-pass type II membrane protein</topology>
    </subcellularLocation>
</comment>
<sequence>MILRSKFLFPWILFGTVIYFIFSRSSLSLPSRQKDFKQRFIGGWKPGCDLSNGTWVRDTGSSHGYTNQTCKSLPESKNCGKYGKNGDYERWRWQPARCELPRFNAKEFLEISRGKRMAFVGDSVARNQADSLVCLLSETEIPKPFHKDHEDKFPIWHFESHNFTLMVMWTKFIVQGTERLTNGSDSGVYDLHLDKIDQEWTKKLPFINHVVISSGHWFFRKIYLYEGGQLIGCIYCSEKIVRNNDPAFGLRKAFRKALQFLNEAEVYDQDNIIFLRTFSPAHFENGTWNGGGYCNRTRPFDEGEINLTGTYWEIRNAQVEEINKIKIASRNAKRRFELLDITKAMMMRPDAHPDTNWNNQWMRGYSDCVHWCMPGAVDMWNDMLLTLLKKYLLEMGSRKAE</sequence>
<organism evidence="11 12">
    <name type="scientific">Dendrobium thyrsiflorum</name>
    <name type="common">Pinecone-like raceme dendrobium</name>
    <name type="synonym">Orchid</name>
    <dbReference type="NCBI Taxonomy" id="117978"/>
    <lineage>
        <taxon>Eukaryota</taxon>
        <taxon>Viridiplantae</taxon>
        <taxon>Streptophyta</taxon>
        <taxon>Embryophyta</taxon>
        <taxon>Tracheophyta</taxon>
        <taxon>Spermatophyta</taxon>
        <taxon>Magnoliopsida</taxon>
        <taxon>Liliopsida</taxon>
        <taxon>Asparagales</taxon>
        <taxon>Orchidaceae</taxon>
        <taxon>Epidendroideae</taxon>
        <taxon>Malaxideae</taxon>
        <taxon>Dendrobiinae</taxon>
        <taxon>Dendrobium</taxon>
    </lineage>
</organism>
<dbReference type="PANTHER" id="PTHR32285:SF28">
    <property type="entry name" value="XYLOGLUCAN O-ACETYLTRANSFERASE 2"/>
    <property type="match status" value="1"/>
</dbReference>